<feature type="transmembrane region" description="Helical" evidence="1">
    <location>
        <begin position="12"/>
        <end position="30"/>
    </location>
</feature>
<dbReference type="RefSeq" id="WP_076430045.1">
    <property type="nucleotide sequence ID" value="NZ_FTNO01000001.1"/>
</dbReference>
<keyword evidence="1" id="KW-1133">Transmembrane helix</keyword>
<keyword evidence="1" id="KW-0812">Transmembrane</keyword>
<gene>
    <name evidence="2" type="ORF">SAMN05421858_2152</name>
</gene>
<organism evidence="2 3">
    <name type="scientific">Haladaptatus litoreus</name>
    <dbReference type="NCBI Taxonomy" id="553468"/>
    <lineage>
        <taxon>Archaea</taxon>
        <taxon>Methanobacteriati</taxon>
        <taxon>Methanobacteriota</taxon>
        <taxon>Stenosarchaea group</taxon>
        <taxon>Halobacteria</taxon>
        <taxon>Halobacteriales</taxon>
        <taxon>Haladaptataceae</taxon>
        <taxon>Haladaptatus</taxon>
    </lineage>
</organism>
<feature type="transmembrane region" description="Helical" evidence="1">
    <location>
        <begin position="50"/>
        <end position="68"/>
    </location>
</feature>
<dbReference type="NCBIfam" id="NF037970">
    <property type="entry name" value="vanZ_1"/>
    <property type="match status" value="1"/>
</dbReference>
<evidence type="ECO:0000313" key="2">
    <source>
        <dbReference type="EMBL" id="SIR29930.1"/>
    </source>
</evidence>
<keyword evidence="3" id="KW-1185">Reference proteome</keyword>
<evidence type="ECO:0000313" key="3">
    <source>
        <dbReference type="Proteomes" id="UP000186914"/>
    </source>
</evidence>
<feature type="transmembrane region" description="Helical" evidence="1">
    <location>
        <begin position="80"/>
        <end position="100"/>
    </location>
</feature>
<accession>A0A1N6ZSU9</accession>
<protein>
    <submittedName>
        <fullName evidence="2">VanZ like family protein</fullName>
    </submittedName>
</protein>
<name>A0A1N6ZSU9_9EURY</name>
<dbReference type="EMBL" id="FTNO01000001">
    <property type="protein sequence ID" value="SIR29930.1"/>
    <property type="molecule type" value="Genomic_DNA"/>
</dbReference>
<evidence type="ECO:0000256" key="1">
    <source>
        <dbReference type="SAM" id="Phobius"/>
    </source>
</evidence>
<dbReference type="OrthoDB" id="214957at2157"/>
<reference evidence="3" key="1">
    <citation type="submission" date="2017-01" db="EMBL/GenBank/DDBJ databases">
        <authorList>
            <person name="Varghese N."/>
            <person name="Submissions S."/>
        </authorList>
    </citation>
    <scope>NUCLEOTIDE SEQUENCE [LARGE SCALE GENOMIC DNA]</scope>
    <source>
        <strain evidence="3">CGMCC 1.7737</strain>
    </source>
</reference>
<dbReference type="AlphaFoldDB" id="A0A1N6ZSU9"/>
<proteinExistence type="predicted"/>
<keyword evidence="1" id="KW-0472">Membrane</keyword>
<dbReference type="Proteomes" id="UP000186914">
    <property type="component" value="Unassembled WGS sequence"/>
</dbReference>
<sequence>MSLSLDKPTMRNWAAVLAFAVGICYFSVFSTPDAGVSSFGPLGVVGMDKWYHGIGYGVFSVLLAVALSSGTKEADKATSAIAIALVAIAGATGFGLLMEIAQTFVPVRHGGIGDATANAFGATIGVGLWWLVAGRDEGDLRA</sequence>
<feature type="transmembrane region" description="Helical" evidence="1">
    <location>
        <begin position="112"/>
        <end position="132"/>
    </location>
</feature>